<comment type="caution">
    <text evidence="2">The sequence shown here is derived from an EMBL/GenBank/DDBJ whole genome shotgun (WGS) entry which is preliminary data.</text>
</comment>
<evidence type="ECO:0000313" key="2">
    <source>
        <dbReference type="EMBL" id="MBW8487586.1"/>
    </source>
</evidence>
<feature type="chain" id="PRO_5047409351" description="Secreted protein" evidence="1">
    <location>
        <begin position="33"/>
        <end position="310"/>
    </location>
</feature>
<keyword evidence="3" id="KW-1185">Reference proteome</keyword>
<gene>
    <name evidence="2" type="ORF">K1Y72_34900</name>
</gene>
<keyword evidence="1" id="KW-0732">Signal</keyword>
<name>A0ABS7G549_9ACTN</name>
<dbReference type="EMBL" id="JAIBOA010000036">
    <property type="protein sequence ID" value="MBW8487586.1"/>
    <property type="molecule type" value="Genomic_DNA"/>
</dbReference>
<reference evidence="2 3" key="1">
    <citation type="submission" date="2021-07" db="EMBL/GenBank/DDBJ databases">
        <title>Actinomadura sp. PM05-2 isolated from lichen.</title>
        <authorList>
            <person name="Somphong A."/>
            <person name="Phongsopitanun W."/>
            <person name="Tanasupawat S."/>
            <person name="Peongsungnone V."/>
        </authorList>
    </citation>
    <scope>NUCLEOTIDE SEQUENCE [LARGE SCALE GENOMIC DNA]</scope>
    <source>
        <strain evidence="2 3">PM05-2</strain>
    </source>
</reference>
<evidence type="ECO:0000313" key="3">
    <source>
        <dbReference type="Proteomes" id="UP000774570"/>
    </source>
</evidence>
<evidence type="ECO:0000256" key="1">
    <source>
        <dbReference type="SAM" id="SignalP"/>
    </source>
</evidence>
<dbReference type="RefSeq" id="WP_220170819.1">
    <property type="nucleotide sequence ID" value="NZ_JAIBOA010000036.1"/>
</dbReference>
<dbReference type="Proteomes" id="UP000774570">
    <property type="component" value="Unassembled WGS sequence"/>
</dbReference>
<organism evidence="2 3">
    <name type="scientific">Actinomadura parmotrematis</name>
    <dbReference type="NCBI Taxonomy" id="2864039"/>
    <lineage>
        <taxon>Bacteria</taxon>
        <taxon>Bacillati</taxon>
        <taxon>Actinomycetota</taxon>
        <taxon>Actinomycetes</taxon>
        <taxon>Streptosporangiales</taxon>
        <taxon>Thermomonosporaceae</taxon>
        <taxon>Actinomadura</taxon>
    </lineage>
</organism>
<evidence type="ECO:0008006" key="4">
    <source>
        <dbReference type="Google" id="ProtNLM"/>
    </source>
</evidence>
<accession>A0ABS7G549</accession>
<sequence>MRALPLRRTAAVAAGAALAASAMTAFTGPARADDDPPVPAEVNDFSDCPAASDLPVWSADEASSWICTVAVVVAGRLKLGKIDQEITSPIKITYAIGDNFITGEERVVQGPLRSTPLRVPGGVLGIPGTDFIPLLQISAQPELTAPLQFNPGDPTDRAAVTMKLRVKVLNPLLGDSCYIGSAQKPVALRLGYTPTNPPPPNTPIEGIGPHPLDADPSVLDTTMVDNEFAVPQSSGCGIGGILNGIADWRAGLPSPAGNNTAVLRQYAKYQDYTFLAAKSAKFKLKSTAKVAPAATAATKALRYPNPFAKK</sequence>
<protein>
    <recommendedName>
        <fullName evidence="4">Secreted protein</fullName>
    </recommendedName>
</protein>
<proteinExistence type="predicted"/>
<feature type="signal peptide" evidence="1">
    <location>
        <begin position="1"/>
        <end position="32"/>
    </location>
</feature>